<evidence type="ECO:0000256" key="1">
    <source>
        <dbReference type="SAM" id="MobiDB-lite"/>
    </source>
</evidence>
<dbReference type="KEGG" id="madi:A7U43_04105"/>
<evidence type="ECO:0000313" key="3">
    <source>
        <dbReference type="Proteomes" id="UP000077143"/>
    </source>
</evidence>
<sequence>MADVDGALDAGGQRTGRRHGHVDTPGLAEQPLVVDIVDARDHPWHPELGLGEQPHDQIGLVIAGRGDHHITGLRAGLLQRGQLACIGEQPVRALDGLGFEPPPCTFDQQHLVAVSEQLPRDGTADVAGARYADPHLAHCHPAILT</sequence>
<protein>
    <submittedName>
        <fullName evidence="2">Uncharacterized protein</fullName>
    </submittedName>
</protein>
<dbReference type="Proteomes" id="UP000077143">
    <property type="component" value="Chromosome"/>
</dbReference>
<dbReference type="STRING" id="1682113.A7U43_04105"/>
<accession>A0A172UHV8</accession>
<dbReference type="EMBL" id="CP015596">
    <property type="protein sequence ID" value="ANE78628.1"/>
    <property type="molecule type" value="Genomic_DNA"/>
</dbReference>
<name>A0A172UHV8_9MYCO</name>
<feature type="region of interest" description="Disordered" evidence="1">
    <location>
        <begin position="1"/>
        <end position="27"/>
    </location>
</feature>
<dbReference type="AlphaFoldDB" id="A0A172UHV8"/>
<evidence type="ECO:0000313" key="2">
    <source>
        <dbReference type="EMBL" id="ANE78628.1"/>
    </source>
</evidence>
<gene>
    <name evidence="2" type="ORF">A7U43_04105</name>
</gene>
<proteinExistence type="predicted"/>
<keyword evidence="3" id="KW-1185">Reference proteome</keyword>
<reference evidence="2 3" key="1">
    <citation type="submission" date="2016-05" db="EMBL/GenBank/DDBJ databases">
        <title>Complete genome sequence of a phthalic acid esters degrading Mycobacterium sp. YC-RL4.</title>
        <authorList>
            <person name="Ren L."/>
            <person name="Fan S."/>
            <person name="Ruth N."/>
            <person name="Jia Y."/>
            <person name="Wang J."/>
            <person name="Qiao C."/>
        </authorList>
    </citation>
    <scope>NUCLEOTIDE SEQUENCE [LARGE SCALE GENOMIC DNA]</scope>
    <source>
        <strain evidence="2 3">YC-RL4</strain>
    </source>
</reference>
<organism evidence="2 3">
    <name type="scientific">Mycobacterium adipatum</name>
    <dbReference type="NCBI Taxonomy" id="1682113"/>
    <lineage>
        <taxon>Bacteria</taxon>
        <taxon>Bacillati</taxon>
        <taxon>Actinomycetota</taxon>
        <taxon>Actinomycetes</taxon>
        <taxon>Mycobacteriales</taxon>
        <taxon>Mycobacteriaceae</taxon>
        <taxon>Mycobacterium</taxon>
    </lineage>
</organism>